<feature type="region of interest" description="Disordered" evidence="1">
    <location>
        <begin position="174"/>
        <end position="204"/>
    </location>
</feature>
<dbReference type="AlphaFoldDB" id="A0A426XKY2"/>
<protein>
    <submittedName>
        <fullName evidence="2">Uncharacterized protein</fullName>
    </submittedName>
</protein>
<proteinExistence type="predicted"/>
<name>A0A426XKY2_ENSVE</name>
<evidence type="ECO:0000313" key="2">
    <source>
        <dbReference type="EMBL" id="RRT40144.1"/>
    </source>
</evidence>
<gene>
    <name evidence="2" type="ORF">B296_00058697</name>
</gene>
<organism evidence="2 3">
    <name type="scientific">Ensete ventricosum</name>
    <name type="common">Abyssinian banana</name>
    <name type="synonym">Musa ensete</name>
    <dbReference type="NCBI Taxonomy" id="4639"/>
    <lineage>
        <taxon>Eukaryota</taxon>
        <taxon>Viridiplantae</taxon>
        <taxon>Streptophyta</taxon>
        <taxon>Embryophyta</taxon>
        <taxon>Tracheophyta</taxon>
        <taxon>Spermatophyta</taxon>
        <taxon>Magnoliopsida</taxon>
        <taxon>Liliopsida</taxon>
        <taxon>Zingiberales</taxon>
        <taxon>Musaceae</taxon>
        <taxon>Ensete</taxon>
    </lineage>
</organism>
<reference evidence="2 3" key="1">
    <citation type="journal article" date="2014" name="Agronomy (Basel)">
        <title>A Draft Genome Sequence for Ensete ventricosum, the Drought-Tolerant Tree Against Hunger.</title>
        <authorList>
            <person name="Harrison J."/>
            <person name="Moore K.A."/>
            <person name="Paszkiewicz K."/>
            <person name="Jones T."/>
            <person name="Grant M."/>
            <person name="Ambacheew D."/>
            <person name="Muzemil S."/>
            <person name="Studholme D.J."/>
        </authorList>
    </citation>
    <scope>NUCLEOTIDE SEQUENCE [LARGE SCALE GENOMIC DNA]</scope>
</reference>
<evidence type="ECO:0000313" key="3">
    <source>
        <dbReference type="Proteomes" id="UP000287651"/>
    </source>
</evidence>
<comment type="caution">
    <text evidence="2">The sequence shown here is derived from an EMBL/GenBank/DDBJ whole genome shotgun (WGS) entry which is preliminary data.</text>
</comment>
<evidence type="ECO:0000256" key="1">
    <source>
        <dbReference type="SAM" id="MobiDB-lite"/>
    </source>
</evidence>
<accession>A0A426XKY2</accession>
<sequence>MPLHMGSRHCPRATAPTGEHYARSRSPLHTTWSLAGVVAVAHGHLAPRQSHLRAPLVVSGRRYNRSPLLKTAPSATCERRRAAIEDIRRFKGKRFPRNEKTEFHLLDGDFNHTSIRNGERERQKRKLLVEEGTVAATHILSREKNRRGNERDLTEWGFLRTSFSARTRGIRRRMRRRWRAVPPNPVSSPTSPPSPIPLSAVAPG</sequence>
<feature type="region of interest" description="Disordered" evidence="1">
    <location>
        <begin position="1"/>
        <end position="24"/>
    </location>
</feature>
<feature type="compositionally biased region" description="Basic residues" evidence="1">
    <location>
        <begin position="1"/>
        <end position="11"/>
    </location>
</feature>
<dbReference type="Proteomes" id="UP000287651">
    <property type="component" value="Unassembled WGS sequence"/>
</dbReference>
<feature type="compositionally biased region" description="Pro residues" evidence="1">
    <location>
        <begin position="182"/>
        <end position="196"/>
    </location>
</feature>
<dbReference type="EMBL" id="AMZH03019611">
    <property type="protein sequence ID" value="RRT40144.1"/>
    <property type="molecule type" value="Genomic_DNA"/>
</dbReference>